<evidence type="ECO:0000256" key="3">
    <source>
        <dbReference type="ARBA" id="ARBA00022598"/>
    </source>
</evidence>
<comment type="catalytic activity">
    <reaction evidence="6">
        <text>N(6)-biotinyl-L-lysyl-[protein] + hydrogencarbonate + ATP = N(6)-carboxybiotinyl-L-lysyl-[protein] + ADP + phosphate + H(+)</text>
        <dbReference type="Rhea" id="RHEA:13501"/>
        <dbReference type="Rhea" id="RHEA-COMP:10505"/>
        <dbReference type="Rhea" id="RHEA-COMP:10506"/>
        <dbReference type="ChEBI" id="CHEBI:15378"/>
        <dbReference type="ChEBI" id="CHEBI:17544"/>
        <dbReference type="ChEBI" id="CHEBI:30616"/>
        <dbReference type="ChEBI" id="CHEBI:43474"/>
        <dbReference type="ChEBI" id="CHEBI:83144"/>
        <dbReference type="ChEBI" id="CHEBI:83145"/>
        <dbReference type="ChEBI" id="CHEBI:456216"/>
        <dbReference type="EC" id="6.3.4.14"/>
    </reaction>
</comment>
<dbReference type="RefSeq" id="WP_135105027.1">
    <property type="nucleotide sequence ID" value="NZ_CALESN010000045.1"/>
</dbReference>
<dbReference type="PROSITE" id="PS50975">
    <property type="entry name" value="ATP_GRASP"/>
    <property type="match status" value="1"/>
</dbReference>
<dbReference type="SUPFAM" id="SSF52440">
    <property type="entry name" value="PreATP-grasp domain"/>
    <property type="match status" value="1"/>
</dbReference>
<dbReference type="InterPro" id="IPR051602">
    <property type="entry name" value="ACC_Biotin_Carboxylase"/>
</dbReference>
<dbReference type="GO" id="GO:0004075">
    <property type="term" value="F:biotin carboxylase activity"/>
    <property type="evidence" value="ECO:0007669"/>
    <property type="project" value="UniProtKB-EC"/>
</dbReference>
<reference evidence="10" key="1">
    <citation type="submission" date="2016-04" db="EMBL/GenBank/DDBJ databases">
        <authorList>
            <person name="Evans L.H."/>
            <person name="Alamgir A."/>
            <person name="Owens N."/>
            <person name="Weber N.D."/>
            <person name="Virtaneva K."/>
            <person name="Barbian K."/>
            <person name="Babar A."/>
            <person name="Rosenke K."/>
        </authorList>
    </citation>
    <scope>NUCLEOTIDE SEQUENCE</scope>
    <source>
        <strain evidence="10">86-2</strain>
    </source>
</reference>
<name>A0A212KEY4_9BACT</name>
<dbReference type="AlphaFoldDB" id="A0A212KEY4"/>
<proteinExistence type="predicted"/>
<dbReference type="InterPro" id="IPR016185">
    <property type="entry name" value="PreATP-grasp_dom_sf"/>
</dbReference>
<evidence type="ECO:0000256" key="2">
    <source>
        <dbReference type="ARBA" id="ARBA00013263"/>
    </source>
</evidence>
<dbReference type="Gene3D" id="3.30.470.20">
    <property type="entry name" value="ATP-grasp fold, B domain"/>
    <property type="match status" value="1"/>
</dbReference>
<dbReference type="EC" id="6.3.4.14" evidence="2"/>
<keyword evidence="4 7" id="KW-0547">Nucleotide-binding</keyword>
<sequence length="500" mass="55827">MKNKNKIKSILIANRGEIAIRIAQTAKKMGIESVGIRTVKEPDAYYLTQVDRIVNFPDREINETPEFLDIECLVLLAKRNKIDAIHPGYGYLSENAEFATRCTEEGIIFIGPSPRIIQNMGDKITAKNIAAKGNVPMLGGSNGSVSTLDEAIEISKSIGFPVIIKASAGGGGRGMRIVRKQSDLKQMYLSASSEALAAFSNPSVFIEKYLENPKHIEIQIVADTHGNIIHLGERECSVQRKHQKLLEEAPSPALDDELRKKMTDAAVSLAREAKYISLGTVEFLLDKDKNFYFMEMNTRVQVEHPVTEMITGLDLIELQIRIANGEKLPITQDDVKLNGWAIECRINAEDVQANFSPCTGIIKAMSLPKGSNTRIDKGVVVGSEVTPFFDSMIAKLIIHGKDRDTAIARTIKALNRFHIKGIKTTIPFDKAVLHNKTFQKGDYNTSFIEKQLDSLVYREKDEDLFAALFSANQFKKQNQALAEKKEETDPWAMRNRINNM</sequence>
<evidence type="ECO:0000259" key="8">
    <source>
        <dbReference type="PROSITE" id="PS50975"/>
    </source>
</evidence>
<feature type="domain" description="Biotin carboxylation" evidence="9">
    <location>
        <begin position="6"/>
        <end position="453"/>
    </location>
</feature>
<dbReference type="FunFam" id="3.30.1490.20:FF:000018">
    <property type="entry name" value="Biotin carboxylase"/>
    <property type="match status" value="1"/>
</dbReference>
<gene>
    <name evidence="10" type="primary">accC</name>
    <name evidence="10" type="ORF">KL86DYS2_20020</name>
</gene>
<dbReference type="GO" id="GO:0046872">
    <property type="term" value="F:metal ion binding"/>
    <property type="evidence" value="ECO:0007669"/>
    <property type="project" value="InterPro"/>
</dbReference>
<evidence type="ECO:0000256" key="6">
    <source>
        <dbReference type="ARBA" id="ARBA00048600"/>
    </source>
</evidence>
<dbReference type="SUPFAM" id="SSF56059">
    <property type="entry name" value="Glutathione synthetase ATP-binding domain-like"/>
    <property type="match status" value="1"/>
</dbReference>
<evidence type="ECO:0000259" key="9">
    <source>
        <dbReference type="PROSITE" id="PS50979"/>
    </source>
</evidence>
<dbReference type="EMBL" id="FLUL01000002">
    <property type="protein sequence ID" value="SBW10273.1"/>
    <property type="molecule type" value="Genomic_DNA"/>
</dbReference>
<dbReference type="SMART" id="SM00878">
    <property type="entry name" value="Biotin_carb_C"/>
    <property type="match status" value="1"/>
</dbReference>
<dbReference type="PROSITE" id="PS50979">
    <property type="entry name" value="BC"/>
    <property type="match status" value="1"/>
</dbReference>
<comment type="function">
    <text evidence="1">This protein is a component of the acetyl coenzyme A carboxylase complex; first, biotin carboxylase catalyzes the carboxylation of the carrier protein and then the transcarboxylase transfers the carboxyl group to form malonyl-CoA.</text>
</comment>
<evidence type="ECO:0000256" key="1">
    <source>
        <dbReference type="ARBA" id="ARBA00003761"/>
    </source>
</evidence>
<dbReference type="PANTHER" id="PTHR48095:SF2">
    <property type="entry name" value="BIOTIN CARBOXYLASE, CHLOROPLASTIC"/>
    <property type="match status" value="1"/>
</dbReference>
<dbReference type="InterPro" id="IPR011761">
    <property type="entry name" value="ATP-grasp"/>
</dbReference>
<keyword evidence="5 7" id="KW-0067">ATP-binding</keyword>
<evidence type="ECO:0000256" key="5">
    <source>
        <dbReference type="ARBA" id="ARBA00022840"/>
    </source>
</evidence>
<dbReference type="Pfam" id="PF02785">
    <property type="entry name" value="Biotin_carb_C"/>
    <property type="match status" value="1"/>
</dbReference>
<dbReference type="NCBIfam" id="NF006367">
    <property type="entry name" value="PRK08591.1"/>
    <property type="match status" value="1"/>
</dbReference>
<dbReference type="InterPro" id="IPR005482">
    <property type="entry name" value="Biotin_COase_C"/>
</dbReference>
<dbReference type="PANTHER" id="PTHR48095">
    <property type="entry name" value="PYRUVATE CARBOXYLASE SUBUNIT A"/>
    <property type="match status" value="1"/>
</dbReference>
<keyword evidence="3 10" id="KW-0436">Ligase</keyword>
<evidence type="ECO:0000313" key="10">
    <source>
        <dbReference type="EMBL" id="SBW10273.1"/>
    </source>
</evidence>
<accession>A0A212KEY4</accession>
<dbReference type="GO" id="GO:0005524">
    <property type="term" value="F:ATP binding"/>
    <property type="evidence" value="ECO:0007669"/>
    <property type="project" value="UniProtKB-UniRule"/>
</dbReference>
<dbReference type="InterPro" id="IPR005479">
    <property type="entry name" value="CPAse_ATP-bd"/>
</dbReference>
<dbReference type="InterPro" id="IPR005481">
    <property type="entry name" value="BC-like_N"/>
</dbReference>
<feature type="domain" description="ATP-grasp" evidence="8">
    <location>
        <begin position="127"/>
        <end position="324"/>
    </location>
</feature>
<dbReference type="PROSITE" id="PS00867">
    <property type="entry name" value="CPSASE_2"/>
    <property type="match status" value="1"/>
</dbReference>
<dbReference type="Pfam" id="PF00289">
    <property type="entry name" value="Biotin_carb_N"/>
    <property type="match status" value="1"/>
</dbReference>
<organism evidence="10">
    <name type="scientific">uncultured Dysgonomonas sp</name>
    <dbReference type="NCBI Taxonomy" id="206096"/>
    <lineage>
        <taxon>Bacteria</taxon>
        <taxon>Pseudomonadati</taxon>
        <taxon>Bacteroidota</taxon>
        <taxon>Bacteroidia</taxon>
        <taxon>Bacteroidales</taxon>
        <taxon>Dysgonomonadaceae</taxon>
        <taxon>Dysgonomonas</taxon>
        <taxon>environmental samples</taxon>
    </lineage>
</organism>
<dbReference type="InterPro" id="IPR011054">
    <property type="entry name" value="Rudment_hybrid_motif"/>
</dbReference>
<dbReference type="Pfam" id="PF02786">
    <property type="entry name" value="CPSase_L_D2"/>
    <property type="match status" value="1"/>
</dbReference>
<evidence type="ECO:0000256" key="4">
    <source>
        <dbReference type="ARBA" id="ARBA00022741"/>
    </source>
</evidence>
<evidence type="ECO:0000256" key="7">
    <source>
        <dbReference type="PROSITE-ProRule" id="PRU00409"/>
    </source>
</evidence>
<dbReference type="SUPFAM" id="SSF51246">
    <property type="entry name" value="Rudiment single hybrid motif"/>
    <property type="match status" value="1"/>
</dbReference>
<dbReference type="PROSITE" id="PS00866">
    <property type="entry name" value="CPSASE_1"/>
    <property type="match status" value="1"/>
</dbReference>
<dbReference type="InterPro" id="IPR011764">
    <property type="entry name" value="Biotin_carboxylation_dom"/>
</dbReference>
<protein>
    <recommendedName>
        <fullName evidence="2">biotin carboxylase</fullName>
        <ecNumber evidence="2">6.3.4.14</ecNumber>
    </recommendedName>
</protein>